<proteinExistence type="predicted"/>
<gene>
    <name evidence="2" type="ORF">LQ567_13250</name>
</gene>
<organism evidence="2 3">
    <name type="scientific">Niabella pedocola</name>
    <dbReference type="NCBI Taxonomy" id="1752077"/>
    <lineage>
        <taxon>Bacteria</taxon>
        <taxon>Pseudomonadati</taxon>
        <taxon>Bacteroidota</taxon>
        <taxon>Chitinophagia</taxon>
        <taxon>Chitinophagales</taxon>
        <taxon>Chitinophagaceae</taxon>
        <taxon>Niabella</taxon>
    </lineage>
</organism>
<protein>
    <recommendedName>
        <fullName evidence="4">DUF4142 domain-containing protein</fullName>
    </recommendedName>
</protein>
<dbReference type="RefSeq" id="WP_231004995.1">
    <property type="nucleotide sequence ID" value="NZ_JAJNEC010000005.1"/>
</dbReference>
<name>A0ABS8PRM0_9BACT</name>
<evidence type="ECO:0008006" key="4">
    <source>
        <dbReference type="Google" id="ProtNLM"/>
    </source>
</evidence>
<evidence type="ECO:0000313" key="2">
    <source>
        <dbReference type="EMBL" id="MCD2423735.1"/>
    </source>
</evidence>
<feature type="signal peptide" evidence="1">
    <location>
        <begin position="1"/>
        <end position="24"/>
    </location>
</feature>
<keyword evidence="1" id="KW-0732">Signal</keyword>
<feature type="chain" id="PRO_5046505109" description="DUF4142 domain-containing protein" evidence="1">
    <location>
        <begin position="25"/>
        <end position="160"/>
    </location>
</feature>
<comment type="caution">
    <text evidence="2">The sequence shown here is derived from an EMBL/GenBank/DDBJ whole genome shotgun (WGS) entry which is preliminary data.</text>
</comment>
<evidence type="ECO:0000256" key="1">
    <source>
        <dbReference type="SAM" id="SignalP"/>
    </source>
</evidence>
<sequence>MTKRFLTFIGTIGFLLLTINTVTAQSKAAFYTALASSSVKTIDAQISQVTGYTTAAEAPAFIGALEMRKAGLVAVPAKKLSVFKQGHKKLESVIKANPKEAEYRFLRLMIQENAPKSLGYSKNITEDSKMIRDQFASLPAVTQQSVKSYSKKSKSLSGLL</sequence>
<reference evidence="2 3" key="1">
    <citation type="submission" date="2021-11" db="EMBL/GenBank/DDBJ databases">
        <title>Genomic of Niabella pedocola.</title>
        <authorList>
            <person name="Wu T."/>
        </authorList>
    </citation>
    <scope>NUCLEOTIDE SEQUENCE [LARGE SCALE GENOMIC DNA]</scope>
    <source>
        <strain evidence="2 3">JCM 31011</strain>
    </source>
</reference>
<dbReference type="EMBL" id="JAJNEC010000005">
    <property type="protein sequence ID" value="MCD2423735.1"/>
    <property type="molecule type" value="Genomic_DNA"/>
</dbReference>
<accession>A0ABS8PRM0</accession>
<evidence type="ECO:0000313" key="3">
    <source>
        <dbReference type="Proteomes" id="UP001199816"/>
    </source>
</evidence>
<keyword evidence="3" id="KW-1185">Reference proteome</keyword>
<dbReference type="Proteomes" id="UP001199816">
    <property type="component" value="Unassembled WGS sequence"/>
</dbReference>